<feature type="region of interest" description="Disordered" evidence="1">
    <location>
        <begin position="1"/>
        <end position="42"/>
    </location>
</feature>
<name>A0AAW1P607_9CHLO</name>
<evidence type="ECO:0008006" key="4">
    <source>
        <dbReference type="Google" id="ProtNLM"/>
    </source>
</evidence>
<dbReference type="EMBL" id="JALJOR010000018">
    <property type="protein sequence ID" value="KAK9804401.1"/>
    <property type="molecule type" value="Genomic_DNA"/>
</dbReference>
<feature type="compositionally biased region" description="Basic and acidic residues" evidence="1">
    <location>
        <begin position="69"/>
        <end position="82"/>
    </location>
</feature>
<dbReference type="AlphaFoldDB" id="A0AAW1P607"/>
<evidence type="ECO:0000313" key="3">
    <source>
        <dbReference type="Proteomes" id="UP001489004"/>
    </source>
</evidence>
<dbReference type="InterPro" id="IPR010298">
    <property type="entry name" value="YacP-like"/>
</dbReference>
<sequence>MYKKKKRSKGLVGSSGPGSGGSQEANTEPPPPRITKGNGVSVRSQIQLVNRLKQPAATTPKYRQTYRKPGLDPEQLRREAEERAKQEAALKLLEAKKVSQLSCLRNIYNTANNFNPPVVLVDAYNVLHEWARLRLPDDDMVRRKQLQDMRAHLQAGHLDTARQLLIGDLEEYSMARAVKVIAVFDAMDSLCHLGNPRVTSKGGIDIVFCSRCEADTYIMMEVSKLVAGGRARQVLVASSDAELFQSGWGGGAAAIPSSLFLQEVEKARRETKYVLKDMEHRAYFGRVGQEVYQRNPELYGKLAALRKSL</sequence>
<organism evidence="2 3">
    <name type="scientific">[Myrmecia] bisecta</name>
    <dbReference type="NCBI Taxonomy" id="41462"/>
    <lineage>
        <taxon>Eukaryota</taxon>
        <taxon>Viridiplantae</taxon>
        <taxon>Chlorophyta</taxon>
        <taxon>core chlorophytes</taxon>
        <taxon>Trebouxiophyceae</taxon>
        <taxon>Trebouxiales</taxon>
        <taxon>Trebouxiaceae</taxon>
        <taxon>Myrmecia</taxon>
    </lineage>
</organism>
<protein>
    <recommendedName>
        <fullName evidence="4">NYN domain-containing protein</fullName>
    </recommendedName>
</protein>
<accession>A0AAW1P607</accession>
<gene>
    <name evidence="2" type="ORF">WJX72_011065</name>
</gene>
<feature type="region of interest" description="Disordered" evidence="1">
    <location>
        <begin position="54"/>
        <end position="82"/>
    </location>
</feature>
<comment type="caution">
    <text evidence="2">The sequence shown here is derived from an EMBL/GenBank/DDBJ whole genome shotgun (WGS) entry which is preliminary data.</text>
</comment>
<reference evidence="2 3" key="1">
    <citation type="journal article" date="2024" name="Nat. Commun.">
        <title>Phylogenomics reveals the evolutionary origins of lichenization in chlorophyte algae.</title>
        <authorList>
            <person name="Puginier C."/>
            <person name="Libourel C."/>
            <person name="Otte J."/>
            <person name="Skaloud P."/>
            <person name="Haon M."/>
            <person name="Grisel S."/>
            <person name="Petersen M."/>
            <person name="Berrin J.G."/>
            <person name="Delaux P.M."/>
            <person name="Dal Grande F."/>
            <person name="Keller J."/>
        </authorList>
    </citation>
    <scope>NUCLEOTIDE SEQUENCE [LARGE SCALE GENOMIC DNA]</scope>
    <source>
        <strain evidence="2 3">SAG 2043</strain>
    </source>
</reference>
<evidence type="ECO:0000313" key="2">
    <source>
        <dbReference type="EMBL" id="KAK9804401.1"/>
    </source>
</evidence>
<dbReference type="PANTHER" id="PTHR34547:SF1">
    <property type="entry name" value="YACP-LIKE NYN DOMAIN PROTEIN"/>
    <property type="match status" value="1"/>
</dbReference>
<dbReference type="Pfam" id="PF05991">
    <property type="entry name" value="NYN_YacP"/>
    <property type="match status" value="1"/>
</dbReference>
<dbReference type="PANTHER" id="PTHR34547">
    <property type="entry name" value="YACP-LIKE NYN DOMAIN PROTEIN"/>
    <property type="match status" value="1"/>
</dbReference>
<evidence type="ECO:0000256" key="1">
    <source>
        <dbReference type="SAM" id="MobiDB-lite"/>
    </source>
</evidence>
<proteinExistence type="predicted"/>
<keyword evidence="3" id="KW-1185">Reference proteome</keyword>
<dbReference type="Proteomes" id="UP001489004">
    <property type="component" value="Unassembled WGS sequence"/>
</dbReference>